<dbReference type="InterPro" id="IPR022691">
    <property type="entry name" value="Tscrpt_elong_fac_GreA/B_N"/>
</dbReference>
<evidence type="ECO:0000313" key="11">
    <source>
        <dbReference type="Proteomes" id="UP000748308"/>
    </source>
</evidence>
<dbReference type="InterPro" id="IPR001437">
    <property type="entry name" value="Tscrpt_elong_fac_GreA/B_C"/>
</dbReference>
<evidence type="ECO:0000259" key="8">
    <source>
        <dbReference type="Pfam" id="PF01272"/>
    </source>
</evidence>
<keyword evidence="3" id="KW-0805">Transcription regulation</keyword>
<evidence type="ECO:0000256" key="7">
    <source>
        <dbReference type="SAM" id="MobiDB-lite"/>
    </source>
</evidence>
<keyword evidence="4" id="KW-0238">DNA-binding</keyword>
<evidence type="ECO:0000256" key="1">
    <source>
        <dbReference type="ARBA" id="ARBA00008213"/>
    </source>
</evidence>
<dbReference type="GO" id="GO:0070063">
    <property type="term" value="F:RNA polymerase binding"/>
    <property type="evidence" value="ECO:0007669"/>
    <property type="project" value="InterPro"/>
</dbReference>
<comment type="similarity">
    <text evidence="1">Belongs to the GreA/GreB family.</text>
</comment>
<keyword evidence="10" id="KW-0251">Elongation factor</keyword>
<dbReference type="EMBL" id="VGIY01000038">
    <property type="protein sequence ID" value="MBM3316750.1"/>
    <property type="molecule type" value="Genomic_DNA"/>
</dbReference>
<dbReference type="GO" id="GO:0003746">
    <property type="term" value="F:translation elongation factor activity"/>
    <property type="evidence" value="ECO:0007669"/>
    <property type="project" value="UniProtKB-KW"/>
</dbReference>
<feature type="compositionally biased region" description="Low complexity" evidence="7">
    <location>
        <begin position="915"/>
        <end position="933"/>
    </location>
</feature>
<dbReference type="SUPFAM" id="SSF54534">
    <property type="entry name" value="FKBP-like"/>
    <property type="match status" value="1"/>
</dbReference>
<dbReference type="GO" id="GO:0032784">
    <property type="term" value="P:regulation of DNA-templated transcription elongation"/>
    <property type="evidence" value="ECO:0007669"/>
    <property type="project" value="InterPro"/>
</dbReference>
<evidence type="ECO:0000259" key="9">
    <source>
        <dbReference type="Pfam" id="PF03449"/>
    </source>
</evidence>
<dbReference type="InterPro" id="IPR036805">
    <property type="entry name" value="Tscrpt_elong_fac_GreA/B_N_sf"/>
</dbReference>
<dbReference type="GO" id="GO:0003677">
    <property type="term" value="F:DNA binding"/>
    <property type="evidence" value="ECO:0007669"/>
    <property type="project" value="UniProtKB-KW"/>
</dbReference>
<dbReference type="Proteomes" id="UP000748308">
    <property type="component" value="Unassembled WGS sequence"/>
</dbReference>
<dbReference type="FunFam" id="1.10.287.180:FF:000001">
    <property type="entry name" value="Transcription elongation factor GreA"/>
    <property type="match status" value="1"/>
</dbReference>
<evidence type="ECO:0000256" key="6">
    <source>
        <dbReference type="ARBA" id="ARBA00030776"/>
    </source>
</evidence>
<dbReference type="InterPro" id="IPR023459">
    <property type="entry name" value="Tscrpt_elong_fac_GreA/B_fam"/>
</dbReference>
<feature type="region of interest" description="Disordered" evidence="7">
    <location>
        <begin position="891"/>
        <end position="933"/>
    </location>
</feature>
<dbReference type="GO" id="GO:0006354">
    <property type="term" value="P:DNA-templated transcription elongation"/>
    <property type="evidence" value="ECO:0007669"/>
    <property type="project" value="TreeGrafter"/>
</dbReference>
<keyword evidence="10" id="KW-0648">Protein biosynthesis</keyword>
<dbReference type="Pfam" id="PF01272">
    <property type="entry name" value="GreA_GreB"/>
    <property type="match status" value="1"/>
</dbReference>
<feature type="domain" description="Transcription elongation factor GreA/GreB C-terminal" evidence="8">
    <location>
        <begin position="815"/>
        <end position="889"/>
    </location>
</feature>
<feature type="domain" description="Transcription elongation factor GreA/GreB N-terminal" evidence="9">
    <location>
        <begin position="739"/>
        <end position="807"/>
    </location>
</feature>
<evidence type="ECO:0000256" key="4">
    <source>
        <dbReference type="ARBA" id="ARBA00023125"/>
    </source>
</evidence>
<reference evidence="10" key="1">
    <citation type="submission" date="2019-03" db="EMBL/GenBank/DDBJ databases">
        <title>Lake Tanganyika Metagenome-Assembled Genomes (MAGs).</title>
        <authorList>
            <person name="Tran P."/>
        </authorList>
    </citation>
    <scope>NUCLEOTIDE SEQUENCE</scope>
    <source>
        <strain evidence="10">M_DeepCast_400m_m2_100</strain>
    </source>
</reference>
<gene>
    <name evidence="10" type="ORF">FJY75_02755</name>
</gene>
<dbReference type="InterPro" id="IPR036953">
    <property type="entry name" value="GreA/GreB_C_sf"/>
</dbReference>
<organism evidence="10 11">
    <name type="scientific">Eiseniibacteriota bacterium</name>
    <dbReference type="NCBI Taxonomy" id="2212470"/>
    <lineage>
        <taxon>Bacteria</taxon>
        <taxon>Candidatus Eiseniibacteriota</taxon>
    </lineage>
</organism>
<protein>
    <recommendedName>
        <fullName evidence="2">Transcription elongation factor GreA</fullName>
    </recommendedName>
    <alternativeName>
        <fullName evidence="6">Transcript cleavage factor GreA</fullName>
    </alternativeName>
</protein>
<dbReference type="Gene3D" id="3.10.50.30">
    <property type="entry name" value="Transcription elongation factor, GreA/GreB, C-terminal domain"/>
    <property type="match status" value="1"/>
</dbReference>
<name>A0A937X7S2_UNCEI</name>
<evidence type="ECO:0000313" key="10">
    <source>
        <dbReference type="EMBL" id="MBM3316750.1"/>
    </source>
</evidence>
<evidence type="ECO:0000256" key="2">
    <source>
        <dbReference type="ARBA" id="ARBA00013729"/>
    </source>
</evidence>
<dbReference type="AlphaFoldDB" id="A0A937X7S2"/>
<dbReference type="Gene3D" id="1.10.287.180">
    <property type="entry name" value="Transcription elongation factor, GreA/GreB, N-terminal domain"/>
    <property type="match status" value="1"/>
</dbReference>
<dbReference type="Pfam" id="PF03449">
    <property type="entry name" value="GreA_GreB_N"/>
    <property type="match status" value="1"/>
</dbReference>
<proteinExistence type="inferred from homology"/>
<keyword evidence="5" id="KW-0804">Transcription</keyword>
<dbReference type="PANTHER" id="PTHR30437">
    <property type="entry name" value="TRANSCRIPTION ELONGATION FACTOR GREA"/>
    <property type="match status" value="1"/>
</dbReference>
<evidence type="ECO:0000256" key="3">
    <source>
        <dbReference type="ARBA" id="ARBA00023015"/>
    </source>
</evidence>
<accession>A0A937X7S2</accession>
<comment type="caution">
    <text evidence="10">The sequence shown here is derived from an EMBL/GenBank/DDBJ whole genome shotgun (WGS) entry which is preliminary data.</text>
</comment>
<dbReference type="PANTHER" id="PTHR30437:SF4">
    <property type="entry name" value="TRANSCRIPTION ELONGATION FACTOR GREA"/>
    <property type="match status" value="1"/>
</dbReference>
<evidence type="ECO:0000256" key="5">
    <source>
        <dbReference type="ARBA" id="ARBA00023163"/>
    </source>
</evidence>
<dbReference type="SUPFAM" id="SSF46557">
    <property type="entry name" value="GreA transcript cleavage protein, N-terminal domain"/>
    <property type="match status" value="1"/>
</dbReference>
<sequence>MNDWKIRLEKTLEPGEASASTLDAEARTRLQALLHEASGSNETEALLQELETRFPARVSQSLVLDRAYLRGRAQLDLGRAEAALETLLPLCAKLEQQAAWADMGAVADEILQEIPHVDAARYVAKAVEEGGADAAPEGALDRALEHFPDEHRLCWLVAEQHERLGRADQALGLYTGCLPALIDARETRKAEEVFLRLDEAHDADTVLLLLRSCARLAGLKEWALAETYLEPLLPKLKAAGLAREAWDQLLKLLPKSPPDSNLRRFLRELAPQAFADVDGILDLLARSGILDPQVKIEAAMRKLTELLEFAPGRRVLHHSWGAGRIRVHEGEALIIDFPGRPGHRMSVALARNALQVIPADDLRVLWSEDADRVRAMAVEKPAELAYLAVRELGGKASASALRRRLTVEILPVSRWSAWWKEARAAMEADERFDLSESFRQTYAIRTPGAGDDDQILPRLDLRRGIRANLNLLRRFLEQHPQQKDLAVRMYTPLLTRWLREERTNPEAAMAICLLLSRWNRLAPEDLHAGLRALLESGVEAVSFADESDQHYIIEQAFELPDLTRAAIAFALGSRYDSIRKLALSRVAEDPASEALLLGILAHPEERAQSALTVISMIIDEGPKPAFLPAPWTAALALCRLVERANRDALRGQAMRWFHPHGPLAAALRSEPPSDEIVSALEDILGRWRASERFLFPILAFLEALGLGAVAAGVRALRSEATNAFLRTPGSDAGRYDGAYFTRQTYARLEEERDHLARELKTTVAQAIARAREMGDLSENAEYDAAKDKQAKFIGRIGQINGQLRRARLIGSVAVPAGEVGPGSYVVVRRLDGPGADTRAFWLLGEGDSRFGPEVVSCSAPIGRALLGRSVGDEVRLDLADGPLRVQVLSSEVRIPRDEPAPSTAPGAVPGPAPSTAPGTAPGPATSPAPHGGR</sequence>